<keyword evidence="2 6" id="KW-0732">Signal</keyword>
<dbReference type="EMBL" id="LMAR01000001">
    <property type="protein sequence ID" value="KQK32465.1"/>
    <property type="molecule type" value="Genomic_DNA"/>
</dbReference>
<dbReference type="InterPro" id="IPR027385">
    <property type="entry name" value="Beta-barrel_OMP"/>
</dbReference>
<reference evidence="8 10" key="1">
    <citation type="submission" date="2015-10" db="EMBL/GenBank/DDBJ databases">
        <title>Draft genome of Bosea thiooxidans.</title>
        <authorList>
            <person name="Wang X."/>
        </authorList>
    </citation>
    <scope>NUCLEOTIDE SEQUENCE [LARGE SCALE GENOMIC DNA]</scope>
    <source>
        <strain evidence="8 10">CGMCC 9174</strain>
    </source>
</reference>
<feature type="signal peptide" evidence="6">
    <location>
        <begin position="1"/>
        <end position="26"/>
    </location>
</feature>
<dbReference type="Proteomes" id="UP000051562">
    <property type="component" value="Unassembled WGS sequence"/>
</dbReference>
<dbReference type="RefSeq" id="WP_055726410.1">
    <property type="nucleotide sequence ID" value="NZ_FUYX01000009.1"/>
</dbReference>
<feature type="chain" id="PRO_5014520587" evidence="6">
    <location>
        <begin position="27"/>
        <end position="278"/>
    </location>
</feature>
<evidence type="ECO:0000313" key="10">
    <source>
        <dbReference type="Proteomes" id="UP000051562"/>
    </source>
</evidence>
<evidence type="ECO:0000256" key="4">
    <source>
        <dbReference type="ARBA" id="ARBA00023237"/>
    </source>
</evidence>
<feature type="domain" description="Outer membrane protein beta-barrel" evidence="7">
    <location>
        <begin position="14"/>
        <end position="278"/>
    </location>
</feature>
<dbReference type="Gene3D" id="2.40.160.20">
    <property type="match status" value="1"/>
</dbReference>
<dbReference type="Proteomes" id="UP000190130">
    <property type="component" value="Unassembled WGS sequence"/>
</dbReference>
<dbReference type="PANTHER" id="PTHR34001">
    <property type="entry name" value="BLL7405 PROTEIN"/>
    <property type="match status" value="1"/>
</dbReference>
<dbReference type="EMBL" id="FUYX01000009">
    <property type="protein sequence ID" value="SKB97481.1"/>
    <property type="molecule type" value="Genomic_DNA"/>
</dbReference>
<organism evidence="8 10">
    <name type="scientific">Bosea thiooxidans</name>
    <dbReference type="NCBI Taxonomy" id="53254"/>
    <lineage>
        <taxon>Bacteria</taxon>
        <taxon>Pseudomonadati</taxon>
        <taxon>Pseudomonadota</taxon>
        <taxon>Alphaproteobacteria</taxon>
        <taxon>Hyphomicrobiales</taxon>
        <taxon>Boseaceae</taxon>
        <taxon>Bosea</taxon>
    </lineage>
</organism>
<protein>
    <submittedName>
        <fullName evidence="9">Opacity protein</fullName>
    </submittedName>
</protein>
<gene>
    <name evidence="8" type="ORF">ARD30_01415</name>
    <name evidence="9" type="ORF">SAMN05660750_03373</name>
</gene>
<sequence length="278" mass="29864">MRIRSIVPALGAAALATSLMAVPASAADYPVLRGSQIEDAPPPPDININWSGFYFGAFAGGTQTRFESDNGVRELADFAMLNTTIATRVNIRDMTATRPRRDSGTVFGGYAGYNWAFGDVVMGLEADYTRIDQEAPSSRVESRRIGNEFITIGSTQGARINDYLSLRARFGYAYGRLMPYFTIGAAAGRFDTNVSVYTDWGPTDANGVALGSYVGWPRMVGGAKKDVWGYGAVIGGGLEAALADNLILRAEYLFTRFNDVEGVTASLNTARVGAALKF</sequence>
<keyword evidence="10" id="KW-1185">Reference proteome</keyword>
<evidence type="ECO:0000256" key="6">
    <source>
        <dbReference type="SAM" id="SignalP"/>
    </source>
</evidence>
<dbReference type="SUPFAM" id="SSF56925">
    <property type="entry name" value="OMPA-like"/>
    <property type="match status" value="1"/>
</dbReference>
<dbReference type="InterPro" id="IPR011250">
    <property type="entry name" value="OMP/PagP_B-barrel"/>
</dbReference>
<evidence type="ECO:0000256" key="3">
    <source>
        <dbReference type="ARBA" id="ARBA00023136"/>
    </source>
</evidence>
<reference evidence="9 11" key="2">
    <citation type="submission" date="2017-02" db="EMBL/GenBank/DDBJ databases">
        <authorList>
            <person name="Peterson S.W."/>
        </authorList>
    </citation>
    <scope>NUCLEOTIDE SEQUENCE [LARGE SCALE GENOMIC DNA]</scope>
    <source>
        <strain evidence="9 11">DSM 9653</strain>
    </source>
</reference>
<keyword evidence="3" id="KW-0472">Membrane</keyword>
<evidence type="ECO:0000256" key="1">
    <source>
        <dbReference type="ARBA" id="ARBA00004442"/>
    </source>
</evidence>
<evidence type="ECO:0000313" key="11">
    <source>
        <dbReference type="Proteomes" id="UP000190130"/>
    </source>
</evidence>
<keyword evidence="4" id="KW-0998">Cell outer membrane</keyword>
<evidence type="ECO:0000256" key="5">
    <source>
        <dbReference type="ARBA" id="ARBA00038306"/>
    </source>
</evidence>
<dbReference type="Pfam" id="PF13505">
    <property type="entry name" value="OMP_b-brl"/>
    <property type="match status" value="1"/>
</dbReference>
<comment type="similarity">
    <text evidence="5">Belongs to the Omp25/RopB family.</text>
</comment>
<evidence type="ECO:0000256" key="2">
    <source>
        <dbReference type="ARBA" id="ARBA00022729"/>
    </source>
</evidence>
<dbReference type="STRING" id="53254.SAMN05660750_03373"/>
<comment type="subcellular location">
    <subcellularLocation>
        <location evidence="1">Cell outer membrane</location>
    </subcellularLocation>
</comment>
<dbReference type="AlphaFoldDB" id="A0A0Q3M9I0"/>
<accession>A0A0Q3M9I0</accession>
<dbReference type="PANTHER" id="PTHR34001:SF3">
    <property type="entry name" value="BLL7405 PROTEIN"/>
    <property type="match status" value="1"/>
</dbReference>
<name>A0A0Q3M9I0_9HYPH</name>
<evidence type="ECO:0000259" key="7">
    <source>
        <dbReference type="Pfam" id="PF13505"/>
    </source>
</evidence>
<dbReference type="GO" id="GO:0009279">
    <property type="term" value="C:cell outer membrane"/>
    <property type="evidence" value="ECO:0007669"/>
    <property type="project" value="UniProtKB-SubCell"/>
</dbReference>
<dbReference type="InterPro" id="IPR051692">
    <property type="entry name" value="OMP-like"/>
</dbReference>
<dbReference type="OrthoDB" id="8001404at2"/>
<proteinExistence type="inferred from homology"/>
<evidence type="ECO:0000313" key="8">
    <source>
        <dbReference type="EMBL" id="KQK32465.1"/>
    </source>
</evidence>
<evidence type="ECO:0000313" key="9">
    <source>
        <dbReference type="EMBL" id="SKB97481.1"/>
    </source>
</evidence>